<feature type="domain" description="GOLD" evidence="5">
    <location>
        <begin position="156"/>
        <end position="302"/>
    </location>
</feature>
<dbReference type="InterPro" id="IPR004640">
    <property type="entry name" value="HscB"/>
</dbReference>
<feature type="compositionally biased region" description="Pro residues" evidence="4">
    <location>
        <begin position="674"/>
        <end position="691"/>
    </location>
</feature>
<dbReference type="PANTHER" id="PTHR14021">
    <property type="entry name" value="IRON-SULFUR CLUSTER CO-CHAPERONE PROTEIN HSCB"/>
    <property type="match status" value="1"/>
</dbReference>
<dbReference type="Pfam" id="PF07743">
    <property type="entry name" value="HSCB_C"/>
    <property type="match status" value="1"/>
</dbReference>
<dbReference type="InterPro" id="IPR009073">
    <property type="entry name" value="HscB_oligo_C"/>
</dbReference>
<keyword evidence="3" id="KW-0175">Coiled coil</keyword>
<dbReference type="GO" id="GO:0005739">
    <property type="term" value="C:mitochondrion"/>
    <property type="evidence" value="ECO:0007669"/>
    <property type="project" value="TreeGrafter"/>
</dbReference>
<protein>
    <submittedName>
        <fullName evidence="7">Vesicle-mediated transport</fullName>
    </submittedName>
</protein>
<dbReference type="EMBL" id="JAAPAO010000045">
    <property type="protein sequence ID" value="KAF4675594.1"/>
    <property type="molecule type" value="Genomic_DNA"/>
</dbReference>
<accession>A0A7J6MVQ4</accession>
<evidence type="ECO:0000259" key="5">
    <source>
        <dbReference type="Pfam" id="PF01105"/>
    </source>
</evidence>
<keyword evidence="2" id="KW-0143">Chaperone</keyword>
<evidence type="ECO:0000256" key="1">
    <source>
        <dbReference type="ARBA" id="ARBA00010476"/>
    </source>
</evidence>
<dbReference type="NCBIfam" id="TIGR00714">
    <property type="entry name" value="hscB"/>
    <property type="match status" value="1"/>
</dbReference>
<dbReference type="InterPro" id="IPR009038">
    <property type="entry name" value="GOLD_dom"/>
</dbReference>
<dbReference type="SUPFAM" id="SSF46565">
    <property type="entry name" value="Chaperone J-domain"/>
    <property type="match status" value="1"/>
</dbReference>
<organism evidence="7 8">
    <name type="scientific">Perkinsus chesapeaki</name>
    <name type="common">Clam parasite</name>
    <name type="synonym">Perkinsus andrewsi</name>
    <dbReference type="NCBI Taxonomy" id="330153"/>
    <lineage>
        <taxon>Eukaryota</taxon>
        <taxon>Sar</taxon>
        <taxon>Alveolata</taxon>
        <taxon>Perkinsozoa</taxon>
        <taxon>Perkinsea</taxon>
        <taxon>Perkinsida</taxon>
        <taxon>Perkinsidae</taxon>
        <taxon>Perkinsus</taxon>
    </lineage>
</organism>
<dbReference type="SUPFAM" id="SSF47144">
    <property type="entry name" value="HSC20 (HSCB), C-terminal oligomerisation domain"/>
    <property type="match status" value="1"/>
</dbReference>
<dbReference type="Proteomes" id="UP000591131">
    <property type="component" value="Unassembled WGS sequence"/>
</dbReference>
<dbReference type="AlphaFoldDB" id="A0A7J6MVQ4"/>
<feature type="region of interest" description="Disordered" evidence="4">
    <location>
        <begin position="736"/>
        <end position="755"/>
    </location>
</feature>
<dbReference type="Gene3D" id="1.20.1280.20">
    <property type="entry name" value="HscB, C-terminal domain"/>
    <property type="match status" value="1"/>
</dbReference>
<gene>
    <name evidence="7" type="primary">TMED10</name>
    <name evidence="7" type="ORF">FOL47_007546</name>
</gene>
<keyword evidence="8" id="KW-1185">Reference proteome</keyword>
<dbReference type="InterPro" id="IPR042216">
    <property type="entry name" value="MitoNEET_CISD"/>
</dbReference>
<proteinExistence type="inferred from homology"/>
<dbReference type="InterPro" id="IPR036386">
    <property type="entry name" value="HscB_C_sf"/>
</dbReference>
<dbReference type="GO" id="GO:0044571">
    <property type="term" value="P:[2Fe-2S] cluster assembly"/>
    <property type="evidence" value="ECO:0007669"/>
    <property type="project" value="InterPro"/>
</dbReference>
<dbReference type="Gene3D" id="1.10.287.110">
    <property type="entry name" value="DnaJ domain"/>
    <property type="match status" value="1"/>
</dbReference>
<evidence type="ECO:0000259" key="6">
    <source>
        <dbReference type="Pfam" id="PF07743"/>
    </source>
</evidence>
<feature type="compositionally biased region" description="Basic and acidic residues" evidence="4">
    <location>
        <begin position="770"/>
        <end position="804"/>
    </location>
</feature>
<evidence type="ECO:0000256" key="2">
    <source>
        <dbReference type="ARBA" id="ARBA00023186"/>
    </source>
</evidence>
<dbReference type="GO" id="GO:0051087">
    <property type="term" value="F:protein-folding chaperone binding"/>
    <property type="evidence" value="ECO:0007669"/>
    <property type="project" value="InterPro"/>
</dbReference>
<reference evidence="7 8" key="1">
    <citation type="submission" date="2020-04" db="EMBL/GenBank/DDBJ databases">
        <title>Perkinsus chesapeaki whole genome sequence.</title>
        <authorList>
            <person name="Bogema D.R."/>
        </authorList>
    </citation>
    <scope>NUCLEOTIDE SEQUENCE [LARGE SCALE GENOMIC DNA]</scope>
    <source>
        <strain evidence="7">ATCC PRA-425</strain>
    </source>
</reference>
<dbReference type="GO" id="GO:0051259">
    <property type="term" value="P:protein complex oligomerization"/>
    <property type="evidence" value="ECO:0007669"/>
    <property type="project" value="InterPro"/>
</dbReference>
<evidence type="ECO:0000256" key="3">
    <source>
        <dbReference type="SAM" id="Coils"/>
    </source>
</evidence>
<evidence type="ECO:0000256" key="4">
    <source>
        <dbReference type="SAM" id="MobiDB-lite"/>
    </source>
</evidence>
<feature type="compositionally biased region" description="Acidic residues" evidence="4">
    <location>
        <begin position="872"/>
        <end position="884"/>
    </location>
</feature>
<dbReference type="Gene3D" id="3.40.5.90">
    <property type="entry name" value="CDGSH iron-sulfur domain, mitoNEET-type"/>
    <property type="match status" value="1"/>
</dbReference>
<dbReference type="Pfam" id="PF01105">
    <property type="entry name" value="EMP24_GP25L"/>
    <property type="match status" value="1"/>
</dbReference>
<comment type="caution">
    <text evidence="7">The sequence shown here is derived from an EMBL/GenBank/DDBJ whole genome shotgun (WGS) entry which is preliminary data.</text>
</comment>
<name>A0A7J6MVQ4_PERCH</name>
<evidence type="ECO:0000313" key="8">
    <source>
        <dbReference type="Proteomes" id="UP000591131"/>
    </source>
</evidence>
<comment type="similarity">
    <text evidence="1">Belongs to the HscB family.</text>
</comment>
<dbReference type="GO" id="GO:0001671">
    <property type="term" value="F:ATPase activator activity"/>
    <property type="evidence" value="ECO:0007669"/>
    <property type="project" value="InterPro"/>
</dbReference>
<dbReference type="OrthoDB" id="15717at2759"/>
<feature type="region of interest" description="Disordered" evidence="4">
    <location>
        <begin position="770"/>
        <end position="884"/>
    </location>
</feature>
<feature type="region of interest" description="Disordered" evidence="4">
    <location>
        <begin position="544"/>
        <end position="565"/>
    </location>
</feature>
<evidence type="ECO:0000313" key="7">
    <source>
        <dbReference type="EMBL" id="KAF4675594.1"/>
    </source>
</evidence>
<feature type="region of interest" description="Disordered" evidence="4">
    <location>
        <begin position="661"/>
        <end position="695"/>
    </location>
</feature>
<dbReference type="InterPro" id="IPR036869">
    <property type="entry name" value="J_dom_sf"/>
</dbReference>
<feature type="coiled-coil region" evidence="3">
    <location>
        <begin position="389"/>
        <end position="430"/>
    </location>
</feature>
<feature type="domain" description="Co-chaperone HscB C-terminal oligomerisation" evidence="6">
    <location>
        <begin position="381"/>
        <end position="455"/>
    </location>
</feature>
<dbReference type="PANTHER" id="PTHR14021:SF15">
    <property type="entry name" value="IRON-SULFUR CLUSTER CO-CHAPERONE PROTEIN HSCB"/>
    <property type="match status" value="1"/>
</dbReference>
<sequence>MLSSAVKKTTASSIGGRALLPTTVAATRGLFKASAPRFTWTEIWWEHDPTPKVAQYRPYVCTVESGKVYWWCACGESKTQPWVDGHCKCSKREGGFRPRRWEPEHTGVRLFCGCKSCFTSPTWNGGCFTKWMQSNPAGGMAYCFAMAFGFASEVKLTIHLDPDNKVKCIGEEFTKKQLLVVESTIQGGEEASPSLTDLVVRPGTEYHLYAAGIPLSLYEAGVDGVLVAEHDRKFVKAAATVAESGPHWICVGLANSAIRAPTEVELMFRYGADAADFTQVATKDHLDDTQAQLHRIQILFNEYSLDTSGAEKCYRKLQNRLHPDKVAHVEGADPEVAAADSAMVNDAIKTLRSPLKRAEHLLQLETGVKSDDDEADGMGNMDPSVLMEMLDYNEEIDDAEGDEEELSKLADENDARIRECEEELTRLCDEAHDWDAVETEVNRLRFLVRIDDRLKGTVNKMQITLASFISPLLRSSFGVYHNDQWAWRLLQLCHLAAGQLEKSVNLGLLVDNILTLLNGLMKILILFLTASGVLTARLLRRRHTVDKGRESKGSSSSYLQEPGGPPPPPPWYPYMLPYGGIYPYPPPPSYYQPTYGGQPPPPPLTYQPQVVGGPYAGDPGSIPGTGIMPSVGQPMMMSPSSQQQAPPYYQQSQPPLWPSLGQNPPMAQFSLPTTPEPTRPSPTLFPPPPPGGGGGGYTFDKIGDLNVKDIGGAMQPLADTPPFGLPLFDQSSGLVGGGQVIPTTTTTTTTTPRPSVDALAQAIAEAEKTVARSSEELESSAKAESMKSSDDIIKELEMYAKTTEKPPPVVKRRKKKKDEDTVGEVEPPSLPKFDHVPNWRDLLGPSFHSTFGGQGSDDDDASYHIRVKGLDDDPFMDEESDGMS</sequence>